<comment type="subcellular location">
    <subcellularLocation>
        <location evidence="3">Secreted</location>
        <location evidence="3">Extracellular space</location>
    </subcellularLocation>
</comment>
<evidence type="ECO:0000256" key="11">
    <source>
        <dbReference type="ARBA" id="ARBA00022837"/>
    </source>
</evidence>
<evidence type="ECO:0000256" key="10">
    <source>
        <dbReference type="ARBA" id="ARBA00022825"/>
    </source>
</evidence>
<keyword evidence="18" id="KW-1185">Reference proteome</keyword>
<evidence type="ECO:0000256" key="15">
    <source>
        <dbReference type="PROSITE-ProRule" id="PRU01032"/>
    </source>
</evidence>
<keyword evidence="12" id="KW-0843">Virulence</keyword>
<reference evidence="18" key="1">
    <citation type="submission" date="2014-04" db="EMBL/GenBank/DDBJ databases">
        <title>Evolutionary Origins and Diversification of the Mycorrhizal Mutualists.</title>
        <authorList>
            <consortium name="DOE Joint Genome Institute"/>
            <consortium name="Mycorrhizal Genomics Consortium"/>
            <person name="Kohler A."/>
            <person name="Kuo A."/>
            <person name="Nagy L.G."/>
            <person name="Floudas D."/>
            <person name="Copeland A."/>
            <person name="Barry K.W."/>
            <person name="Cichocki N."/>
            <person name="Veneault-Fourrey C."/>
            <person name="LaButti K."/>
            <person name="Lindquist E.A."/>
            <person name="Lipzen A."/>
            <person name="Lundell T."/>
            <person name="Morin E."/>
            <person name="Murat C."/>
            <person name="Riley R."/>
            <person name="Ohm R."/>
            <person name="Sun H."/>
            <person name="Tunlid A."/>
            <person name="Henrissat B."/>
            <person name="Grigoriev I.V."/>
            <person name="Hibbett D.S."/>
            <person name="Martin F."/>
        </authorList>
    </citation>
    <scope>NUCLEOTIDE SEQUENCE [LARGE SCALE GENOMIC DNA]</scope>
    <source>
        <strain evidence="18">FD-334 SS-4</strain>
    </source>
</reference>
<dbReference type="PANTHER" id="PTHR14218">
    <property type="entry name" value="PROTEASE S8 TRIPEPTIDYL PEPTIDASE I CLN2"/>
    <property type="match status" value="1"/>
</dbReference>
<dbReference type="InterPro" id="IPR015366">
    <property type="entry name" value="S53_propep"/>
</dbReference>
<evidence type="ECO:0000256" key="13">
    <source>
        <dbReference type="ARBA" id="ARBA00023145"/>
    </source>
</evidence>
<feature type="binding site" evidence="15">
    <location>
        <position position="603"/>
    </location>
    <ligand>
        <name>Ca(2+)</name>
        <dbReference type="ChEBI" id="CHEBI:29108"/>
    </ligand>
</feature>
<keyword evidence="14" id="KW-0325">Glycoprotein</keyword>
<comment type="cofactor">
    <cofactor evidence="15">
        <name>Ca(2+)</name>
        <dbReference type="ChEBI" id="CHEBI:29108"/>
    </cofactor>
    <text evidence="15">Binds 1 Ca(2+) ion per subunit.</text>
</comment>
<evidence type="ECO:0000256" key="9">
    <source>
        <dbReference type="ARBA" id="ARBA00022801"/>
    </source>
</evidence>
<organism evidence="17 18">
    <name type="scientific">Hypholoma sublateritium (strain FD-334 SS-4)</name>
    <dbReference type="NCBI Taxonomy" id="945553"/>
    <lineage>
        <taxon>Eukaryota</taxon>
        <taxon>Fungi</taxon>
        <taxon>Dikarya</taxon>
        <taxon>Basidiomycota</taxon>
        <taxon>Agaricomycotina</taxon>
        <taxon>Agaricomycetes</taxon>
        <taxon>Agaricomycetidae</taxon>
        <taxon>Agaricales</taxon>
        <taxon>Agaricineae</taxon>
        <taxon>Strophariaceae</taxon>
        <taxon>Hypholoma</taxon>
    </lineage>
</organism>
<feature type="active site" description="Charge relay system" evidence="15">
    <location>
        <position position="341"/>
    </location>
</feature>
<sequence length="644" mass="70703">MPQLLLQVEEGCTRRRPIFHNATPQKSIKDVKGKSKSSEMLLAFLRVFLLASWLFYQAISTTPAIYTVMEEIAPPKGWIQHHRAPQDHILVLKMALPQPNFSELERHLYEVSDPNHERYGQHLAKEEVEELVAPHSVSLNIINDWLLSWGFKEDDISRSPAKDWITIKVPVAVAESMLDTKYHIWEHVDSGDHLVRSTAYSLPSHLHGHIELVQPTTMFSRFRAQKSNVFKIEPFVEDSDNSTSTKGDSIISNITSVLIDASCNRVITIECLQQIYNTSGFKPSGEGNSIGITGYLEQFANEDDLQLFFADQRPDAVNTSFNFVSVAGGLNNQTRYEAGEEANLDVQFAFGLSHPIPRTFFSTPGSPPYMSDSDTPADSDEPYSTWLEFVLKLPHPPLTISTSYGDDEQTVPESLAKRLCEGFAQLGARGVTLTFSSGDYGVGDGNVDPATQTCISNDGTNRTIFLPTFPASCPFITSVGGTSQIPEAAVSTFFSGGGFSNIFPRPEYQENAVASFLETLPEGTYDGLFNRLGRGYPDVSAQADWFKVFVDGIEYLIGGTSASSPTFAGFVAMLNDVRLSAGQPPLGFLNPFLYSKGFEGLNDITRGHNGGCGTPGFNATQGWDPVTGLGTPNFGKLKELVISG</sequence>
<dbReference type="EMBL" id="KN817518">
    <property type="protein sequence ID" value="KJA29731.1"/>
    <property type="molecule type" value="Genomic_DNA"/>
</dbReference>
<dbReference type="SUPFAM" id="SSF54897">
    <property type="entry name" value="Protease propeptides/inhibitors"/>
    <property type="match status" value="1"/>
</dbReference>
<keyword evidence="11 15" id="KW-0106">Calcium</keyword>
<keyword evidence="7 15" id="KW-0479">Metal-binding</keyword>
<evidence type="ECO:0000256" key="14">
    <source>
        <dbReference type="ARBA" id="ARBA00023180"/>
    </source>
</evidence>
<evidence type="ECO:0000259" key="16">
    <source>
        <dbReference type="PROSITE" id="PS51695"/>
    </source>
</evidence>
<dbReference type="PROSITE" id="PS51695">
    <property type="entry name" value="SEDOLISIN"/>
    <property type="match status" value="1"/>
</dbReference>
<dbReference type="GO" id="GO:0046872">
    <property type="term" value="F:metal ion binding"/>
    <property type="evidence" value="ECO:0007669"/>
    <property type="project" value="UniProtKB-UniRule"/>
</dbReference>
<keyword evidence="9 15" id="KW-0378">Hydrolase</keyword>
<feature type="binding site" evidence="15">
    <location>
        <position position="604"/>
    </location>
    <ligand>
        <name>Ca(2+)</name>
        <dbReference type="ChEBI" id="CHEBI:29108"/>
    </ligand>
</feature>
<dbReference type="Proteomes" id="UP000054270">
    <property type="component" value="Unassembled WGS sequence"/>
</dbReference>
<dbReference type="Gene3D" id="3.40.50.200">
    <property type="entry name" value="Peptidase S8/S53 domain"/>
    <property type="match status" value="1"/>
</dbReference>
<dbReference type="EC" id="3.4.14.10" evidence="4"/>
<evidence type="ECO:0000256" key="8">
    <source>
        <dbReference type="ARBA" id="ARBA00022729"/>
    </source>
</evidence>
<comment type="catalytic activity">
    <reaction evidence="1">
        <text>Release of an N-terminal tripeptide from a polypeptide.</text>
        <dbReference type="EC" id="3.4.14.10"/>
    </reaction>
</comment>
<feature type="active site" description="Charge relay system" evidence="15">
    <location>
        <position position="345"/>
    </location>
</feature>
<dbReference type="GO" id="GO:0006508">
    <property type="term" value="P:proteolysis"/>
    <property type="evidence" value="ECO:0007669"/>
    <property type="project" value="UniProtKB-KW"/>
</dbReference>
<keyword evidence="13" id="KW-0865">Zymogen</keyword>
<dbReference type="Pfam" id="PF09286">
    <property type="entry name" value="Pro-kuma_activ"/>
    <property type="match status" value="1"/>
</dbReference>
<dbReference type="OMA" id="MLNTKYH"/>
<feature type="domain" description="Peptidase S53" evidence="16">
    <location>
        <begin position="266"/>
        <end position="644"/>
    </location>
</feature>
<dbReference type="PANTHER" id="PTHR14218:SF15">
    <property type="entry name" value="TRIPEPTIDYL-PEPTIDASE 1"/>
    <property type="match status" value="1"/>
</dbReference>
<keyword evidence="6 15" id="KW-0645">Protease</keyword>
<feature type="binding site" evidence="15">
    <location>
        <position position="622"/>
    </location>
    <ligand>
        <name>Ca(2+)</name>
        <dbReference type="ChEBI" id="CHEBI:29108"/>
    </ligand>
</feature>
<keyword evidence="10 15" id="KW-0720">Serine protease</keyword>
<dbReference type="FunFam" id="3.40.50.200:FF:000015">
    <property type="entry name" value="Tripeptidyl peptidase A"/>
    <property type="match status" value="1"/>
</dbReference>
<dbReference type="InterPro" id="IPR050819">
    <property type="entry name" value="Tripeptidyl-peptidase_I"/>
</dbReference>
<feature type="active site" description="Charge relay system" evidence="15">
    <location>
        <position position="561"/>
    </location>
</feature>
<evidence type="ECO:0000256" key="5">
    <source>
        <dbReference type="ARBA" id="ARBA00022525"/>
    </source>
</evidence>
<dbReference type="CDD" id="cd11377">
    <property type="entry name" value="Pro-peptidase_S53"/>
    <property type="match status" value="1"/>
</dbReference>
<evidence type="ECO:0000256" key="6">
    <source>
        <dbReference type="ARBA" id="ARBA00022670"/>
    </source>
</evidence>
<evidence type="ECO:0000256" key="3">
    <source>
        <dbReference type="ARBA" id="ARBA00004239"/>
    </source>
</evidence>
<dbReference type="SMART" id="SM00944">
    <property type="entry name" value="Pro-kuma_activ"/>
    <property type="match status" value="1"/>
</dbReference>
<dbReference type="GO" id="GO:0005576">
    <property type="term" value="C:extracellular region"/>
    <property type="evidence" value="ECO:0007669"/>
    <property type="project" value="UniProtKB-SubCell"/>
</dbReference>
<dbReference type="GO" id="GO:0008240">
    <property type="term" value="F:tripeptidyl-peptidase activity"/>
    <property type="evidence" value="ECO:0007669"/>
    <property type="project" value="UniProtKB-EC"/>
</dbReference>
<protein>
    <recommendedName>
        <fullName evidence="4">tripeptidyl-peptidase II</fullName>
        <ecNumber evidence="4">3.4.14.10</ecNumber>
    </recommendedName>
</protein>
<keyword evidence="5" id="KW-0964">Secreted</keyword>
<evidence type="ECO:0000256" key="1">
    <source>
        <dbReference type="ARBA" id="ARBA00001910"/>
    </source>
</evidence>
<proteinExistence type="predicted"/>
<feature type="binding site" evidence="15">
    <location>
        <position position="624"/>
    </location>
    <ligand>
        <name>Ca(2+)</name>
        <dbReference type="ChEBI" id="CHEBI:29108"/>
    </ligand>
</feature>
<dbReference type="OrthoDB" id="409122at2759"/>
<evidence type="ECO:0000256" key="12">
    <source>
        <dbReference type="ARBA" id="ARBA00023026"/>
    </source>
</evidence>
<name>A0A0D2PNH4_HYPSF</name>
<dbReference type="AlphaFoldDB" id="A0A0D2PNH4"/>
<dbReference type="GO" id="GO:0004252">
    <property type="term" value="F:serine-type endopeptidase activity"/>
    <property type="evidence" value="ECO:0007669"/>
    <property type="project" value="UniProtKB-UniRule"/>
</dbReference>
<dbReference type="STRING" id="945553.A0A0D2PNH4"/>
<evidence type="ECO:0000256" key="2">
    <source>
        <dbReference type="ARBA" id="ARBA00002451"/>
    </source>
</evidence>
<evidence type="ECO:0000256" key="7">
    <source>
        <dbReference type="ARBA" id="ARBA00022723"/>
    </source>
</evidence>
<dbReference type="CDD" id="cd04056">
    <property type="entry name" value="Peptidases_S53"/>
    <property type="match status" value="1"/>
</dbReference>
<accession>A0A0D2PNH4</accession>
<dbReference type="InterPro" id="IPR030400">
    <property type="entry name" value="Sedolisin_dom"/>
</dbReference>
<evidence type="ECO:0000313" key="17">
    <source>
        <dbReference type="EMBL" id="KJA29731.1"/>
    </source>
</evidence>
<dbReference type="SUPFAM" id="SSF52743">
    <property type="entry name" value="Subtilisin-like"/>
    <property type="match status" value="1"/>
</dbReference>
<gene>
    <name evidence="17" type="ORF">HYPSUDRAFT_152704</name>
</gene>
<dbReference type="InterPro" id="IPR036852">
    <property type="entry name" value="Peptidase_S8/S53_dom_sf"/>
</dbReference>
<evidence type="ECO:0000313" key="18">
    <source>
        <dbReference type="Proteomes" id="UP000054270"/>
    </source>
</evidence>
<evidence type="ECO:0000256" key="4">
    <source>
        <dbReference type="ARBA" id="ARBA00012462"/>
    </source>
</evidence>
<keyword evidence="8" id="KW-0732">Signal</keyword>
<comment type="function">
    <text evidence="2">Secreted tripeptidyl-peptidase which degrades proteins at acidic pHs and is involved in virulence.</text>
</comment>